<protein>
    <submittedName>
        <fullName evidence="2">Uncharacterized protein</fullName>
    </submittedName>
</protein>
<feature type="compositionally biased region" description="Basic residues" evidence="1">
    <location>
        <begin position="58"/>
        <end position="69"/>
    </location>
</feature>
<keyword evidence="3" id="KW-1185">Reference proteome</keyword>
<evidence type="ECO:0000313" key="3">
    <source>
        <dbReference type="Proteomes" id="UP000249390"/>
    </source>
</evidence>
<dbReference type="AlphaFoldDB" id="A0A328DLK0"/>
<proteinExistence type="predicted"/>
<name>A0A328DLK0_9ASTE</name>
<feature type="region of interest" description="Disordered" evidence="1">
    <location>
        <begin position="1"/>
        <end position="82"/>
    </location>
</feature>
<sequence length="82" mass="9162">MLQQEQPQPQQQPDLFEHSDPVTPGACLQSPPSPITTPSPTTAVNPTISASTLSPPAPHHHLFRSRRKREKEDEEEEDIRST</sequence>
<dbReference type="EMBL" id="NQVE01000123">
    <property type="protein sequence ID" value="RAL46356.1"/>
    <property type="molecule type" value="Genomic_DNA"/>
</dbReference>
<organism evidence="2 3">
    <name type="scientific">Cuscuta australis</name>
    <dbReference type="NCBI Taxonomy" id="267555"/>
    <lineage>
        <taxon>Eukaryota</taxon>
        <taxon>Viridiplantae</taxon>
        <taxon>Streptophyta</taxon>
        <taxon>Embryophyta</taxon>
        <taxon>Tracheophyta</taxon>
        <taxon>Spermatophyta</taxon>
        <taxon>Magnoliopsida</taxon>
        <taxon>eudicotyledons</taxon>
        <taxon>Gunneridae</taxon>
        <taxon>Pentapetalae</taxon>
        <taxon>asterids</taxon>
        <taxon>lamiids</taxon>
        <taxon>Solanales</taxon>
        <taxon>Convolvulaceae</taxon>
        <taxon>Cuscuteae</taxon>
        <taxon>Cuscuta</taxon>
        <taxon>Cuscuta subgen. Grammica</taxon>
        <taxon>Cuscuta sect. Cleistogrammica</taxon>
    </lineage>
</organism>
<reference evidence="2 3" key="1">
    <citation type="submission" date="2018-06" db="EMBL/GenBank/DDBJ databases">
        <title>The Genome of Cuscuta australis (Dodder) Provides Insight into the Evolution of Plant Parasitism.</title>
        <authorList>
            <person name="Liu H."/>
        </authorList>
    </citation>
    <scope>NUCLEOTIDE SEQUENCE [LARGE SCALE GENOMIC DNA]</scope>
    <source>
        <strain evidence="3">cv. Yunnan</strain>
        <tissue evidence="2">Vines</tissue>
    </source>
</reference>
<feature type="compositionally biased region" description="Polar residues" evidence="1">
    <location>
        <begin position="43"/>
        <end position="54"/>
    </location>
</feature>
<dbReference type="Proteomes" id="UP000249390">
    <property type="component" value="Unassembled WGS sequence"/>
</dbReference>
<comment type="caution">
    <text evidence="2">The sequence shown here is derived from an EMBL/GenBank/DDBJ whole genome shotgun (WGS) entry which is preliminary data.</text>
</comment>
<feature type="compositionally biased region" description="Acidic residues" evidence="1">
    <location>
        <begin position="72"/>
        <end position="82"/>
    </location>
</feature>
<feature type="compositionally biased region" description="Low complexity" evidence="1">
    <location>
        <begin position="1"/>
        <end position="13"/>
    </location>
</feature>
<gene>
    <name evidence="2" type="ORF">DM860_015349</name>
</gene>
<accession>A0A328DLK0</accession>
<evidence type="ECO:0000313" key="2">
    <source>
        <dbReference type="EMBL" id="RAL46356.1"/>
    </source>
</evidence>
<evidence type="ECO:0000256" key="1">
    <source>
        <dbReference type="SAM" id="MobiDB-lite"/>
    </source>
</evidence>